<dbReference type="SUPFAM" id="SSF52777">
    <property type="entry name" value="CoA-dependent acyltransferases"/>
    <property type="match status" value="3"/>
</dbReference>
<comment type="pathway">
    <text evidence="2">Siderophore biosynthesis.</text>
</comment>
<dbReference type="Gene3D" id="3.40.50.150">
    <property type="entry name" value="Vaccinia Virus protein VP39"/>
    <property type="match status" value="1"/>
</dbReference>
<accession>A0ABS7DC94</accession>
<dbReference type="InterPro" id="IPR025110">
    <property type="entry name" value="AMP-bd_C"/>
</dbReference>
<dbReference type="Pfam" id="PF00550">
    <property type="entry name" value="PP-binding"/>
    <property type="match status" value="1"/>
</dbReference>
<proteinExistence type="predicted"/>
<dbReference type="Pfam" id="PF00501">
    <property type="entry name" value="AMP-binding"/>
    <property type="match status" value="2"/>
</dbReference>
<reference evidence="5 6" key="1">
    <citation type="submission" date="2021-07" db="EMBL/GenBank/DDBJ databases">
        <title>Paenibacillus radiodurans sp. nov., isolated from the southeastern edge of Tengger Desert.</title>
        <authorList>
            <person name="Zhang G."/>
        </authorList>
    </citation>
    <scope>NUCLEOTIDE SEQUENCE [LARGE SCALE GENOMIC DNA]</scope>
    <source>
        <strain evidence="5 6">DT7-4</strain>
    </source>
</reference>
<gene>
    <name evidence="5" type="ORF">K0T92_20585</name>
</gene>
<keyword evidence="6" id="KW-1185">Reference proteome</keyword>
<feature type="domain" description="Carrier" evidence="4">
    <location>
        <begin position="1058"/>
        <end position="1132"/>
    </location>
</feature>
<dbReference type="InterPro" id="IPR045851">
    <property type="entry name" value="AMP-bd_C_sf"/>
</dbReference>
<keyword evidence="3" id="KW-0436">Ligase</keyword>
<evidence type="ECO:0000256" key="1">
    <source>
        <dbReference type="ARBA" id="ARBA00001957"/>
    </source>
</evidence>
<dbReference type="InterPro" id="IPR009081">
    <property type="entry name" value="PP-bd_ACP"/>
</dbReference>
<name>A0ABS7DC94_9BACL</name>
<evidence type="ECO:0000256" key="2">
    <source>
        <dbReference type="ARBA" id="ARBA00004924"/>
    </source>
</evidence>
<evidence type="ECO:0000313" key="6">
    <source>
        <dbReference type="Proteomes" id="UP000812277"/>
    </source>
</evidence>
<dbReference type="InterPro" id="IPR042099">
    <property type="entry name" value="ANL_N_sf"/>
</dbReference>
<evidence type="ECO:0000256" key="3">
    <source>
        <dbReference type="ARBA" id="ARBA00022598"/>
    </source>
</evidence>
<dbReference type="Gene3D" id="3.30.559.10">
    <property type="entry name" value="Chloramphenicol acetyltransferase-like domain"/>
    <property type="match status" value="1"/>
</dbReference>
<comment type="caution">
    <text evidence="5">The sequence shown here is derived from an EMBL/GenBank/DDBJ whole genome shotgun (WGS) entry which is preliminary data.</text>
</comment>
<dbReference type="RefSeq" id="WP_219874365.1">
    <property type="nucleotide sequence ID" value="NZ_JAHZIJ010000020.1"/>
</dbReference>
<dbReference type="Gene3D" id="3.40.50.12780">
    <property type="entry name" value="N-terminal domain of ligase-like"/>
    <property type="match status" value="2"/>
</dbReference>
<dbReference type="InterPro" id="IPR000873">
    <property type="entry name" value="AMP-dep_synth/lig_dom"/>
</dbReference>
<organism evidence="5 6">
    <name type="scientific">Paenibacillus oenotherae</name>
    <dbReference type="NCBI Taxonomy" id="1435645"/>
    <lineage>
        <taxon>Bacteria</taxon>
        <taxon>Bacillati</taxon>
        <taxon>Bacillota</taxon>
        <taxon>Bacilli</taxon>
        <taxon>Bacillales</taxon>
        <taxon>Paenibacillaceae</taxon>
        <taxon>Paenibacillus</taxon>
    </lineage>
</organism>
<dbReference type="InterPro" id="IPR036736">
    <property type="entry name" value="ACP-like_sf"/>
</dbReference>
<dbReference type="EMBL" id="JAHZIJ010000020">
    <property type="protein sequence ID" value="MBW7477117.1"/>
    <property type="molecule type" value="Genomic_DNA"/>
</dbReference>
<dbReference type="SUPFAM" id="SSF47336">
    <property type="entry name" value="ACP-like"/>
    <property type="match status" value="1"/>
</dbReference>
<dbReference type="CDD" id="cd02440">
    <property type="entry name" value="AdoMet_MTases"/>
    <property type="match status" value="1"/>
</dbReference>
<dbReference type="Proteomes" id="UP000812277">
    <property type="component" value="Unassembled WGS sequence"/>
</dbReference>
<dbReference type="Gene3D" id="3.30.559.30">
    <property type="entry name" value="Nonribosomal peptide synthetase, condensation domain"/>
    <property type="match status" value="2"/>
</dbReference>
<comment type="cofactor">
    <cofactor evidence="1">
        <name>pantetheine 4'-phosphate</name>
        <dbReference type="ChEBI" id="CHEBI:47942"/>
    </cofactor>
</comment>
<dbReference type="Pfam" id="PF00668">
    <property type="entry name" value="Condensation"/>
    <property type="match status" value="2"/>
</dbReference>
<dbReference type="PROSITE" id="PS50075">
    <property type="entry name" value="CARRIER"/>
    <property type="match status" value="1"/>
</dbReference>
<dbReference type="Pfam" id="PF13193">
    <property type="entry name" value="AMP-binding_C"/>
    <property type="match status" value="1"/>
</dbReference>
<dbReference type="SUPFAM" id="SSF56801">
    <property type="entry name" value="Acetyl-CoA synthetase-like"/>
    <property type="match status" value="1"/>
</dbReference>
<dbReference type="InterPro" id="IPR001242">
    <property type="entry name" value="Condensation_dom"/>
</dbReference>
<dbReference type="InterPro" id="IPR023213">
    <property type="entry name" value="CAT-like_dom_sf"/>
</dbReference>
<dbReference type="PANTHER" id="PTHR45527">
    <property type="entry name" value="NONRIBOSOMAL PEPTIDE SYNTHETASE"/>
    <property type="match status" value="1"/>
</dbReference>
<dbReference type="Pfam" id="PF13649">
    <property type="entry name" value="Methyltransf_25"/>
    <property type="match status" value="1"/>
</dbReference>
<dbReference type="InterPro" id="IPR029063">
    <property type="entry name" value="SAM-dependent_MTases_sf"/>
</dbReference>
<dbReference type="Gene3D" id="3.30.300.30">
    <property type="match status" value="1"/>
</dbReference>
<sequence length="1589" mass="179025">MEKGLLSLETFETARNYWLERLQGEWEENRFFPRYGTAPSYLEKSERIALSAPLTERLIAMGKGKDLSLYVLLLTGFNLFLSKLLNKEEVTVASPVFIAGGGTEAPLTGNAFVLFRNAMEDGTSYKQLLALVQQTVVEGYKNQHYPFSKLAGDLQVEPDKLFGHFLFAMDAIHSAEVYRSLKQEYSPDCSFLIERTGDILGIRCDYNSNRLQAHVVRQLLACFVTVMEQAVEDVTVSRAGLRLFREQAALAWMNELNETQQPYARHELIHQSFEEQARLQPDGIAVVGGAASLTYRQLNEEANRLAALLQKRGIQQGLDVAVIMDRTPDMIVAVLAVLKAGGAYVPLEPNTPKARIETILNGLDVRVLLTKHTIAVPFQELLWKVPSLQDIVYMDVNEKVPGPEWINHSEVEALWDHVAESATDEVTVGGFRSSYTGESFSEKDVNQYVQYVTDLVKPHVNESSKVLEIGCGPGHILSELAPLIHKGVGMDPSSGMIGHNIRRSAELGVSNLEWVKGYAHEVSDLLTETYDAIIMASTVQFFPGYFYLEDVIRSAMSLLKPGGAFIVADIMDIGRKDAFIASIEQFKQAHPESARSKSNFDGELYCDARLFQQLNNRLEAIGSVEIIRRDGLFDNELQYRFDVVIRKTDSSNAGMNAAAGEGAGSLQYWTRHHISSYSGDNVAARTDAGTKAYTIFTSGSTGVPKGVVVTHRPVINLMQWVNGTFGVCSTDRLLFLTSLCFDLSVYDIFGTLSAGGSIRIASEEEVRNPERLLAIVANEGITFWDSAPAALQQLAILMEQGNVDCSTSALRLVFLSGDWIPLTLPDTLKRNFPGVQVIGLGGATEAAVWSNFFPIGQVDPDWASIPYGRPIANARYYILNESLEPCPYHVNGDLYIGGECLASGYTDPVITKERFIPDPFGLEPGAVMYKTGDLARWMADGNMEFMGRSDHQVKIRGYRVELGEIQAQLIKHPLVKEAIVIDRAREDGEKTLCAYIVAESQCAVSVWRDYLAQTLPAYMIPGHFVHLDRMPVTSNGKLDRKALPAPGDSVITDTEYEAPRNEIEAIVCDVWTKILNIERVGIKDHFFDLGGSSMQIIQVNTALSQRGLKVSVQDLFVYLTIDSLSPHLSFSNRSEEDVEDETGEIPIHPNIAYSLSFPNNPDLNLWGDKLLFQFPIQLNPEWVHNAVKLMIERHDALRGRFIKTEQGWIERIVPFDGEVPFKRIDMTVIPEEEQFDYKLKRFRELEEETNLEHGPLFGLRLFDYGAGKPSELCYFIHHYCMDKYSLDILRSEMIISLQAQMEGKEIVLPPRTSSYAKFARAMMHYAESEACEKQLDYWLEITKYDHNIPVDNPDGECISWSFKPLKMKYPIKGTLGILKKALKQDGIQLNDIMVAAYLSSYSRWSGKDHLLMNIFDTGRYPYSSELELANTMGWMNSMFPVQYRYQSDANTFDFLMDIRRQNRLIPKDNSYGLLKYCHPSQEIREKMMQIPDPQVNFNFKGIQSIDEETVQLDGITTVDFPLRDASGDMVRSNWILISCGVENEDIVIDWEYSTELHHPSTIESWNKNFLLEIELITLMLQQRYEGIEG</sequence>
<dbReference type="Gene3D" id="1.10.1200.10">
    <property type="entry name" value="ACP-like"/>
    <property type="match status" value="1"/>
</dbReference>
<protein>
    <submittedName>
        <fullName evidence="5">AMP-binding protein</fullName>
    </submittedName>
</protein>
<evidence type="ECO:0000313" key="5">
    <source>
        <dbReference type="EMBL" id="MBW7477117.1"/>
    </source>
</evidence>
<dbReference type="PANTHER" id="PTHR45527:SF10">
    <property type="entry name" value="PYOCHELIN SYNTHASE PCHF"/>
    <property type="match status" value="1"/>
</dbReference>
<evidence type="ECO:0000259" key="4">
    <source>
        <dbReference type="PROSITE" id="PS50075"/>
    </source>
</evidence>
<dbReference type="SUPFAM" id="SSF53335">
    <property type="entry name" value="S-adenosyl-L-methionine-dependent methyltransferases"/>
    <property type="match status" value="1"/>
</dbReference>
<dbReference type="InterPro" id="IPR041698">
    <property type="entry name" value="Methyltransf_25"/>
</dbReference>